<keyword evidence="3" id="KW-1185">Reference proteome</keyword>
<sequence>MQRSESPSFGMDDLRGISGACSQPSRGTKPRRASSISLDPHVLGAVQPRHVASVSSMPPKRQSSSGPAKSPLLLMRPQELHFVDGKSPSSPGEGCPLLPTEPSPEPPSLSPLQGWMVNKSGRELRMLGLPDPPGMGGRACSSDGPQSVGAASEQGGASSGDSSWDVVEYDADTARQLASRPQQQQPGHAAASSQESAPARENRSEAPSPETQSPEAGHPSPVSSIELGDEAVPEHTARRLARLDEELQPIGGLGDSTLSLVRYHRHACPVPGVARLQVGGRAHDRRGRSRVKKQTRLRRRHK</sequence>
<feature type="compositionally biased region" description="Pro residues" evidence="1">
    <location>
        <begin position="99"/>
        <end position="109"/>
    </location>
</feature>
<feature type="compositionally biased region" description="Polar residues" evidence="1">
    <location>
        <begin position="179"/>
        <end position="196"/>
    </location>
</feature>
<feature type="compositionally biased region" description="Polar residues" evidence="1">
    <location>
        <begin position="53"/>
        <end position="67"/>
    </location>
</feature>
<evidence type="ECO:0000313" key="3">
    <source>
        <dbReference type="Proteomes" id="UP000829364"/>
    </source>
</evidence>
<dbReference type="GeneID" id="72070813"/>
<feature type="compositionally biased region" description="Low complexity" evidence="1">
    <location>
        <begin position="147"/>
        <end position="163"/>
    </location>
</feature>
<dbReference type="Proteomes" id="UP000829364">
    <property type="component" value="Chromosome 9"/>
</dbReference>
<reference evidence="2" key="1">
    <citation type="submission" date="2021-11" db="EMBL/GenBank/DDBJ databases">
        <title>Purpureocillium_takamizusanense_genome.</title>
        <authorList>
            <person name="Nguyen N.-H."/>
        </authorList>
    </citation>
    <scope>NUCLEOTIDE SEQUENCE</scope>
    <source>
        <strain evidence="2">PT3</strain>
    </source>
</reference>
<accession>A0A9Q8QNT2</accession>
<dbReference type="AlphaFoldDB" id="A0A9Q8QNT2"/>
<feature type="region of interest" description="Disordered" evidence="1">
    <location>
        <begin position="1"/>
        <end position="238"/>
    </location>
</feature>
<gene>
    <name evidence="2" type="ORF">JDV02_008868</name>
</gene>
<name>A0A9Q8QNT2_9HYPO</name>
<feature type="region of interest" description="Disordered" evidence="1">
    <location>
        <begin position="277"/>
        <end position="302"/>
    </location>
</feature>
<protein>
    <submittedName>
        <fullName evidence="2">Uncharacterized protein</fullName>
    </submittedName>
</protein>
<dbReference type="KEGG" id="ptkz:JDV02_008868"/>
<dbReference type="OrthoDB" id="10490510at2759"/>
<dbReference type="EMBL" id="CP086362">
    <property type="protein sequence ID" value="UNI23025.1"/>
    <property type="molecule type" value="Genomic_DNA"/>
</dbReference>
<evidence type="ECO:0000313" key="2">
    <source>
        <dbReference type="EMBL" id="UNI23025.1"/>
    </source>
</evidence>
<proteinExistence type="predicted"/>
<dbReference type="RefSeq" id="XP_047846506.1">
    <property type="nucleotide sequence ID" value="XM_047990499.1"/>
</dbReference>
<organism evidence="2 3">
    <name type="scientific">Purpureocillium takamizusanense</name>
    <dbReference type="NCBI Taxonomy" id="2060973"/>
    <lineage>
        <taxon>Eukaryota</taxon>
        <taxon>Fungi</taxon>
        <taxon>Dikarya</taxon>
        <taxon>Ascomycota</taxon>
        <taxon>Pezizomycotina</taxon>
        <taxon>Sordariomycetes</taxon>
        <taxon>Hypocreomycetidae</taxon>
        <taxon>Hypocreales</taxon>
        <taxon>Ophiocordycipitaceae</taxon>
        <taxon>Purpureocillium</taxon>
    </lineage>
</organism>
<feature type="compositionally biased region" description="Basic residues" evidence="1">
    <location>
        <begin position="283"/>
        <end position="302"/>
    </location>
</feature>
<evidence type="ECO:0000256" key="1">
    <source>
        <dbReference type="SAM" id="MobiDB-lite"/>
    </source>
</evidence>